<dbReference type="Gene3D" id="3.40.50.1820">
    <property type="entry name" value="alpha/beta hydrolase"/>
    <property type="match status" value="1"/>
</dbReference>
<name>A0A967AEA1_9FLAO</name>
<keyword evidence="1" id="KW-0378">Hydrolase</keyword>
<dbReference type="GO" id="GO:0016787">
    <property type="term" value="F:hydrolase activity"/>
    <property type="evidence" value="ECO:0007669"/>
    <property type="project" value="UniProtKB-KW"/>
</dbReference>
<reference evidence="1" key="1">
    <citation type="submission" date="2020-03" db="EMBL/GenBank/DDBJ databases">
        <title>Psychroflexus Maritimus sp. nov., isolate from marine sediment.</title>
        <authorList>
            <person name="Zhong Y.-L."/>
        </authorList>
    </citation>
    <scope>NUCLEOTIDE SEQUENCE</scope>
    <source>
        <strain evidence="1">C1</strain>
    </source>
</reference>
<accession>A0A967AEA1</accession>
<evidence type="ECO:0000313" key="2">
    <source>
        <dbReference type="Proteomes" id="UP000643701"/>
    </source>
</evidence>
<comment type="caution">
    <text evidence="1">The sequence shown here is derived from an EMBL/GenBank/DDBJ whole genome shotgun (WGS) entry which is preliminary data.</text>
</comment>
<gene>
    <name evidence="1" type="ORF">G7034_01410</name>
</gene>
<proteinExistence type="predicted"/>
<dbReference type="Proteomes" id="UP000643701">
    <property type="component" value="Unassembled WGS sequence"/>
</dbReference>
<evidence type="ECO:0000313" key="1">
    <source>
        <dbReference type="EMBL" id="NGZ88906.1"/>
    </source>
</evidence>
<dbReference type="Pfam" id="PF05728">
    <property type="entry name" value="UPF0227"/>
    <property type="match status" value="1"/>
</dbReference>
<dbReference type="AlphaFoldDB" id="A0A967AEA1"/>
<protein>
    <submittedName>
        <fullName evidence="1">Alpha/beta hydrolase</fullName>
    </submittedName>
</protein>
<dbReference type="EMBL" id="JAANAS010000002">
    <property type="protein sequence ID" value="NGZ88906.1"/>
    <property type="molecule type" value="Genomic_DNA"/>
</dbReference>
<dbReference type="InterPro" id="IPR008886">
    <property type="entry name" value="UPF0227/Esterase_YqiA"/>
</dbReference>
<sequence length="214" mass="25081">MPGMAAKASIFEYISLDPNRFEVIYLTWKLPTKNERLEDYAQRMCEDVIHQNPVLIGVSFGGILVQEMAKLIDVRQVIIISSLKSYHELPTRMKFARKTNAFKVLPTSLINYMEQLDYLPLGKSFKKRLQLYKKYMFVSDKYYLDWSIENIVSWKQKQAPKGIVHIHGDADLVFPLEHIENCHVVPGGTHIMIINKYRWFNKHLPNFITYGNQK</sequence>
<dbReference type="SUPFAM" id="SSF53474">
    <property type="entry name" value="alpha/beta-Hydrolases"/>
    <property type="match status" value="1"/>
</dbReference>
<dbReference type="InterPro" id="IPR029058">
    <property type="entry name" value="AB_hydrolase_fold"/>
</dbReference>
<keyword evidence="2" id="KW-1185">Reference proteome</keyword>
<organism evidence="1 2">
    <name type="scientific">Psychroflexus maritimus</name>
    <dbReference type="NCBI Taxonomy" id="2714865"/>
    <lineage>
        <taxon>Bacteria</taxon>
        <taxon>Pseudomonadati</taxon>
        <taxon>Bacteroidota</taxon>
        <taxon>Flavobacteriia</taxon>
        <taxon>Flavobacteriales</taxon>
        <taxon>Flavobacteriaceae</taxon>
        <taxon>Psychroflexus</taxon>
    </lineage>
</organism>